<dbReference type="InterPro" id="IPR011004">
    <property type="entry name" value="Trimer_LpxA-like_sf"/>
</dbReference>
<dbReference type="CDD" id="cd11558">
    <property type="entry name" value="W2_eIF2B_epsilon"/>
    <property type="match status" value="1"/>
</dbReference>
<dbReference type="SMART" id="SM00515">
    <property type="entry name" value="eIF5C"/>
    <property type="match status" value="1"/>
</dbReference>
<proteinExistence type="inferred from homology"/>
<dbReference type="GO" id="GO:0031369">
    <property type="term" value="F:translation initiation factor binding"/>
    <property type="evidence" value="ECO:0007669"/>
    <property type="project" value="InterPro"/>
</dbReference>
<name>A0A6T6C1I5_9RHOD</name>
<dbReference type="Gene3D" id="3.90.550.10">
    <property type="entry name" value="Spore Coat Polysaccharide Biosynthesis Protein SpsA, Chain A"/>
    <property type="match status" value="1"/>
</dbReference>
<dbReference type="PROSITE" id="PS51363">
    <property type="entry name" value="W2"/>
    <property type="match status" value="1"/>
</dbReference>
<dbReference type="InterPro" id="IPR003307">
    <property type="entry name" value="W2_domain"/>
</dbReference>
<dbReference type="SUPFAM" id="SSF51161">
    <property type="entry name" value="Trimeric LpxA-like enzymes"/>
    <property type="match status" value="1"/>
</dbReference>
<evidence type="ECO:0000256" key="7">
    <source>
        <dbReference type="ARBA" id="ARBA00044345"/>
    </source>
</evidence>
<dbReference type="GO" id="GO:0005085">
    <property type="term" value="F:guanyl-nucleotide exchange factor activity"/>
    <property type="evidence" value="ECO:0007669"/>
    <property type="project" value="InterPro"/>
</dbReference>
<protein>
    <recommendedName>
        <fullName evidence="6">Translation initiation factor eIF2B subunit epsilon</fullName>
    </recommendedName>
    <alternativeName>
        <fullName evidence="7">eIF2B GDP-GTP exchange factor subunit epsilon</fullName>
    </alternativeName>
</protein>
<dbReference type="EMBL" id="HBGH01007357">
    <property type="protein sequence ID" value="CAD9231882.1"/>
    <property type="molecule type" value="Transcribed_RNA"/>
</dbReference>
<dbReference type="EMBL" id="HBGH01007356">
    <property type="protein sequence ID" value="CAD9231881.1"/>
    <property type="molecule type" value="Transcribed_RNA"/>
</dbReference>
<evidence type="ECO:0000256" key="4">
    <source>
        <dbReference type="ARBA" id="ARBA00022540"/>
    </source>
</evidence>
<dbReference type="Pfam" id="PF25084">
    <property type="entry name" value="LbH_EIF2B"/>
    <property type="match status" value="1"/>
</dbReference>
<dbReference type="Gene3D" id="2.160.10.10">
    <property type="entry name" value="Hexapeptide repeat proteins"/>
    <property type="match status" value="2"/>
</dbReference>
<feature type="region of interest" description="Disordered" evidence="9">
    <location>
        <begin position="538"/>
        <end position="564"/>
    </location>
</feature>
<gene>
    <name evidence="11" type="ORF">CCAE0312_LOCUS3962</name>
    <name evidence="12" type="ORF">CCAE0312_LOCUS3963</name>
</gene>
<evidence type="ECO:0000313" key="11">
    <source>
        <dbReference type="EMBL" id="CAD9231881.1"/>
    </source>
</evidence>
<evidence type="ECO:0000256" key="6">
    <source>
        <dbReference type="ARBA" id="ARBA00044144"/>
    </source>
</evidence>
<feature type="domain" description="W2" evidence="10">
    <location>
        <begin position="571"/>
        <end position="730"/>
    </location>
</feature>
<dbReference type="PANTHER" id="PTHR45887:SF1">
    <property type="entry name" value="TRANSLATION INITIATION FACTOR EIF-2B SUBUNIT EPSILON"/>
    <property type="match status" value="1"/>
</dbReference>
<evidence type="ECO:0000256" key="1">
    <source>
        <dbReference type="ARBA" id="ARBA00004514"/>
    </source>
</evidence>
<reference evidence="12" key="1">
    <citation type="submission" date="2021-01" db="EMBL/GenBank/DDBJ databases">
        <authorList>
            <person name="Corre E."/>
            <person name="Pelletier E."/>
            <person name="Niang G."/>
            <person name="Scheremetjew M."/>
            <person name="Finn R."/>
            <person name="Kale V."/>
            <person name="Holt S."/>
            <person name="Cochrane G."/>
            <person name="Meng A."/>
            <person name="Brown T."/>
            <person name="Cohen L."/>
        </authorList>
    </citation>
    <scope>NUCLEOTIDE SEQUENCE</scope>
    <source>
        <strain evidence="12">SAG 36.94</strain>
    </source>
</reference>
<dbReference type="InterPro" id="IPR056764">
    <property type="entry name" value="LbH_EIF2B3/5"/>
</dbReference>
<sequence>MGREGPGGGSNKGVSLLKANADEEPLRAILFAHDHGALRAMSDTVGGSPGMPFSAACIPLVNVPVVVYQLVGLARSEVKDCLVLSTVSLDQLREALAAAELVDPIGVSGNHRGSAALAENNEAERTKAFESFHIQGMSVRLMEGSDWRCAGDALREVNSRSGLRPSKDFILISTASIFNFSLSNVLKEHRARRASDKNWLMTSIFRRGNRELAGRAPTTSTRKQLAIAVDSSTRQLVKYTELSPADSAPIQIDLDIAFGGPQRRAIEVMADVVDCGIDICAPEILVEFRDNFDFSEIRDFIREKLDSGEAEILGNKVCARFLDSQAGEYATQIVDLDSYAMASADIVNRWAFPFTPDASLMPSARYQFQRGRGYRERSAYISKSAVIEEGCVIGPRVQIGESARILRSVLGEDVVVGEGAVIVDSQLWRETRVGSQTEVRHAVLCHGSVVGSHCVIEDGCLLGSGTGVGDQVVLPRGTWLSLGELDEDYDGESSDGAEYEVSATQHSLSGKVTGRVVYCPWQDSSLFNDFPVDCVESDLEAESTPSESDPIEPHSDQDLEPEGLDSESRVYDATTAFMSEVKETVARALAEKVLVSNVILEINGLKLAYDRSYGDCARTILRCFLSVASTMTHNAPELLDLVQSWKEALTKFVTSGAEQLELLNGLAMASKDSDLVCQVLPSLLEFFYDLDVTEEEIIWKWESTIEDQVRHAAAPFLTWLKTAEEDDDEDEDEDEG</sequence>
<evidence type="ECO:0000256" key="3">
    <source>
        <dbReference type="ARBA" id="ARBA00022490"/>
    </source>
</evidence>
<evidence type="ECO:0000256" key="5">
    <source>
        <dbReference type="ARBA" id="ARBA00022917"/>
    </source>
</evidence>
<dbReference type="InterPro" id="IPR051956">
    <property type="entry name" value="eIF2B_epsilon"/>
</dbReference>
<dbReference type="AlphaFoldDB" id="A0A6T6C1I5"/>
<evidence type="ECO:0000256" key="8">
    <source>
        <dbReference type="ARBA" id="ARBA00046432"/>
    </source>
</evidence>
<comment type="subcellular location">
    <subcellularLocation>
        <location evidence="1">Cytoplasm</location>
        <location evidence="1">Cytosol</location>
    </subcellularLocation>
</comment>
<dbReference type="Pfam" id="PF02020">
    <property type="entry name" value="W2"/>
    <property type="match status" value="1"/>
</dbReference>
<dbReference type="GO" id="GO:0003743">
    <property type="term" value="F:translation initiation factor activity"/>
    <property type="evidence" value="ECO:0007669"/>
    <property type="project" value="TreeGrafter"/>
</dbReference>
<dbReference type="Gene3D" id="1.25.40.180">
    <property type="match status" value="1"/>
</dbReference>
<accession>A0A6T6C1I5</accession>
<dbReference type="SUPFAM" id="SSF53448">
    <property type="entry name" value="Nucleotide-diphospho-sugar transferases"/>
    <property type="match status" value="1"/>
</dbReference>
<comment type="subunit">
    <text evidence="8">Component of the translation initiation factor 2B (eIF2B) complex which is a heterodecamer of two sets of five different subunits: alpha, beta, gamma, delta and epsilon. Subunits alpha, beta and delta comprise a regulatory subcomplex and subunits epsilon and gamma comprise a catalytic subcomplex. Within the complex, the hexameric regulatory complex resides at the center, with the two heterodimeric catalytic subcomplexes bound on opposite sides.</text>
</comment>
<comment type="similarity">
    <text evidence="2">Belongs to the eIF-2B gamma/epsilon subunits family.</text>
</comment>
<evidence type="ECO:0000313" key="12">
    <source>
        <dbReference type="EMBL" id="CAD9231882.1"/>
    </source>
</evidence>
<dbReference type="SUPFAM" id="SSF48371">
    <property type="entry name" value="ARM repeat"/>
    <property type="match status" value="1"/>
</dbReference>
<dbReference type="GO" id="GO:0005851">
    <property type="term" value="C:eukaryotic translation initiation factor 2B complex"/>
    <property type="evidence" value="ECO:0007669"/>
    <property type="project" value="TreeGrafter"/>
</dbReference>
<evidence type="ECO:0000259" key="10">
    <source>
        <dbReference type="PROSITE" id="PS51363"/>
    </source>
</evidence>
<evidence type="ECO:0000256" key="2">
    <source>
        <dbReference type="ARBA" id="ARBA00007878"/>
    </source>
</evidence>
<keyword evidence="3" id="KW-0963">Cytoplasm</keyword>
<dbReference type="InterPro" id="IPR016024">
    <property type="entry name" value="ARM-type_fold"/>
</dbReference>
<dbReference type="PANTHER" id="PTHR45887">
    <property type="entry name" value="TRANSLATION INITIATION FACTOR EIF-2B SUBUNIT EPSILON"/>
    <property type="match status" value="1"/>
</dbReference>
<organism evidence="12">
    <name type="scientific">Compsopogon caeruleus</name>
    <dbReference type="NCBI Taxonomy" id="31354"/>
    <lineage>
        <taxon>Eukaryota</taxon>
        <taxon>Rhodophyta</taxon>
        <taxon>Compsopogonophyceae</taxon>
        <taxon>Compsopogonales</taxon>
        <taxon>Compsopogonaceae</taxon>
        <taxon>Compsopogon</taxon>
    </lineage>
</organism>
<keyword evidence="4" id="KW-0396">Initiation factor</keyword>
<dbReference type="InterPro" id="IPR029044">
    <property type="entry name" value="Nucleotide-diphossugar_trans"/>
</dbReference>
<dbReference type="InterPro" id="IPR044123">
    <property type="entry name" value="W2_eIF2B_epsilon"/>
</dbReference>
<evidence type="ECO:0000256" key="9">
    <source>
        <dbReference type="SAM" id="MobiDB-lite"/>
    </source>
</evidence>
<keyword evidence="5" id="KW-0648">Protein biosynthesis</keyword>